<protein>
    <submittedName>
        <fullName evidence="2">Uncharacterized protein</fullName>
    </submittedName>
</protein>
<feature type="coiled-coil region" evidence="1">
    <location>
        <begin position="286"/>
        <end position="320"/>
    </location>
</feature>
<keyword evidence="1" id="KW-0175">Coiled coil</keyword>
<dbReference type="RefSeq" id="XP_028482977.1">
    <property type="nucleotide sequence ID" value="XM_028631229.1"/>
</dbReference>
<evidence type="ECO:0000256" key="1">
    <source>
        <dbReference type="SAM" id="Coils"/>
    </source>
</evidence>
<dbReference type="Proteomes" id="UP000283841">
    <property type="component" value="Unassembled WGS sequence"/>
</dbReference>
<evidence type="ECO:0000313" key="3">
    <source>
        <dbReference type="Proteomes" id="UP000283841"/>
    </source>
</evidence>
<evidence type="ECO:0000313" key="2">
    <source>
        <dbReference type="EMBL" id="RWQ93332.1"/>
    </source>
</evidence>
<name>A0A443HND7_BYSSP</name>
<comment type="caution">
    <text evidence="2">The sequence shown here is derived from an EMBL/GenBank/DDBJ whole genome shotgun (WGS) entry which is preliminary data.</text>
</comment>
<dbReference type="STRING" id="264951.A0A443HND7"/>
<dbReference type="GeneID" id="39600506"/>
<accession>A0A443HND7</accession>
<dbReference type="GO" id="GO:0051225">
    <property type="term" value="P:spindle assembly"/>
    <property type="evidence" value="ECO:0007669"/>
    <property type="project" value="InterPro"/>
</dbReference>
<dbReference type="InterPro" id="IPR029327">
    <property type="entry name" value="HAUS4"/>
</dbReference>
<dbReference type="GO" id="GO:0070652">
    <property type="term" value="C:HAUS complex"/>
    <property type="evidence" value="ECO:0007669"/>
    <property type="project" value="InterPro"/>
</dbReference>
<sequence length="359" mass="39700">MIPPCDPAILENNPQFKKLYQHLTTELLNPDGSTRANDAHPARKAVQNELRELQIRNAKRQIKKRALERVALDLRSVLPDELRDLIAIIALYLQSPIPPEESTRDIRDGEDMLSLLSPDFETFHYNAESIARALSKLFSSNLDTLRAIAEAGAEASQQAPISSHIPSLANQSRLRARPRQSSARMTPQVTVSSQVSARMAALRALQLAELPAARRKMAATAAAVFAVRGEIMERTVELLERTKHGALARASKSKAEHLATVAEAVEGKVRVMKLETLSAIYTPDALAALTNYRDHLQDTRRRLEEKEKSLIKELESYEGTGSAQENNAGAGTMAEIARRYGALLKEMEAVKMEVKRLGG</sequence>
<keyword evidence="3" id="KW-1185">Reference proteome</keyword>
<organism evidence="2 3">
    <name type="scientific">Byssochlamys spectabilis</name>
    <name type="common">Paecilomyces variotii</name>
    <dbReference type="NCBI Taxonomy" id="264951"/>
    <lineage>
        <taxon>Eukaryota</taxon>
        <taxon>Fungi</taxon>
        <taxon>Dikarya</taxon>
        <taxon>Ascomycota</taxon>
        <taxon>Pezizomycotina</taxon>
        <taxon>Eurotiomycetes</taxon>
        <taxon>Eurotiomycetidae</taxon>
        <taxon>Eurotiales</taxon>
        <taxon>Thermoascaceae</taxon>
        <taxon>Paecilomyces</taxon>
    </lineage>
</organism>
<gene>
    <name evidence="2" type="ORF">C8Q69DRAFT_475944</name>
</gene>
<dbReference type="AlphaFoldDB" id="A0A443HND7"/>
<dbReference type="VEuPathDB" id="FungiDB:C8Q69DRAFT_475944"/>
<reference evidence="2 3" key="1">
    <citation type="journal article" date="2018" name="Front. Microbiol.">
        <title>Genomic and genetic insights into a cosmopolitan fungus, Paecilomyces variotii (Eurotiales).</title>
        <authorList>
            <person name="Urquhart A.S."/>
            <person name="Mondo S.J."/>
            <person name="Makela M.R."/>
            <person name="Hane J.K."/>
            <person name="Wiebenga A."/>
            <person name="He G."/>
            <person name="Mihaltcheva S."/>
            <person name="Pangilinan J."/>
            <person name="Lipzen A."/>
            <person name="Barry K."/>
            <person name="de Vries R.P."/>
            <person name="Grigoriev I.V."/>
            <person name="Idnurm A."/>
        </authorList>
    </citation>
    <scope>NUCLEOTIDE SEQUENCE [LARGE SCALE GENOMIC DNA]</scope>
    <source>
        <strain evidence="2 3">CBS 101075</strain>
    </source>
</reference>
<dbReference type="EMBL" id="RCNU01000010">
    <property type="protein sequence ID" value="RWQ93332.1"/>
    <property type="molecule type" value="Genomic_DNA"/>
</dbReference>
<proteinExistence type="predicted"/>
<dbReference type="Pfam" id="PF14735">
    <property type="entry name" value="HAUS4"/>
    <property type="match status" value="1"/>
</dbReference>